<feature type="region of interest" description="Disordered" evidence="1">
    <location>
        <begin position="59"/>
        <end position="104"/>
    </location>
</feature>
<organism evidence="2 3">
    <name type="scientific">Ensete ventricosum</name>
    <name type="common">Abyssinian banana</name>
    <name type="synonym">Musa ensete</name>
    <dbReference type="NCBI Taxonomy" id="4639"/>
    <lineage>
        <taxon>Eukaryota</taxon>
        <taxon>Viridiplantae</taxon>
        <taxon>Streptophyta</taxon>
        <taxon>Embryophyta</taxon>
        <taxon>Tracheophyta</taxon>
        <taxon>Spermatophyta</taxon>
        <taxon>Magnoliopsida</taxon>
        <taxon>Liliopsida</taxon>
        <taxon>Zingiberales</taxon>
        <taxon>Musaceae</taxon>
        <taxon>Ensete</taxon>
    </lineage>
</organism>
<dbReference type="Proteomes" id="UP000287651">
    <property type="component" value="Unassembled WGS sequence"/>
</dbReference>
<name>A0A426Y0I4_ENSVE</name>
<feature type="region of interest" description="Disordered" evidence="1">
    <location>
        <begin position="1"/>
        <end position="36"/>
    </location>
</feature>
<evidence type="ECO:0000313" key="2">
    <source>
        <dbReference type="EMBL" id="RRT45253.1"/>
    </source>
</evidence>
<sequence>KEGARGPVGDEGGEGAVAEEEREIAAGEEGGEVVDPELDEIGAAGLGGGHIGRHLIHRLGHQRHAQQRHPSSSLDLVMEQEEDGSSTEFIERRGGDEDPRQRCDSIPDLMLLSTHVRVRSLVSNLPVKAFRQTR</sequence>
<evidence type="ECO:0000313" key="3">
    <source>
        <dbReference type="Proteomes" id="UP000287651"/>
    </source>
</evidence>
<dbReference type="EMBL" id="AMZH03015955">
    <property type="protein sequence ID" value="RRT45253.1"/>
    <property type="molecule type" value="Genomic_DNA"/>
</dbReference>
<dbReference type="AlphaFoldDB" id="A0A426Y0I4"/>
<evidence type="ECO:0000256" key="1">
    <source>
        <dbReference type="SAM" id="MobiDB-lite"/>
    </source>
</evidence>
<protein>
    <submittedName>
        <fullName evidence="2">Uncharacterized protein</fullName>
    </submittedName>
</protein>
<feature type="non-terminal residue" evidence="2">
    <location>
        <position position="1"/>
    </location>
</feature>
<feature type="compositionally biased region" description="Acidic residues" evidence="1">
    <location>
        <begin position="11"/>
        <end position="22"/>
    </location>
</feature>
<gene>
    <name evidence="2" type="ORF">B296_00055251</name>
</gene>
<reference evidence="2 3" key="1">
    <citation type="journal article" date="2014" name="Agronomy (Basel)">
        <title>A Draft Genome Sequence for Ensete ventricosum, the Drought-Tolerant Tree Against Hunger.</title>
        <authorList>
            <person name="Harrison J."/>
            <person name="Moore K.A."/>
            <person name="Paszkiewicz K."/>
            <person name="Jones T."/>
            <person name="Grant M."/>
            <person name="Ambacheew D."/>
            <person name="Muzemil S."/>
            <person name="Studholme D.J."/>
        </authorList>
    </citation>
    <scope>NUCLEOTIDE SEQUENCE [LARGE SCALE GENOMIC DNA]</scope>
</reference>
<feature type="compositionally biased region" description="Basic and acidic residues" evidence="1">
    <location>
        <begin position="89"/>
        <end position="104"/>
    </location>
</feature>
<proteinExistence type="predicted"/>
<comment type="caution">
    <text evidence="2">The sequence shown here is derived from an EMBL/GenBank/DDBJ whole genome shotgun (WGS) entry which is preliminary data.</text>
</comment>
<accession>A0A426Y0I4</accession>